<comment type="caution">
    <text evidence="2">The sequence shown here is derived from an EMBL/GenBank/DDBJ whole genome shotgun (WGS) entry which is preliminary data.</text>
</comment>
<accession>A0A8J3MMZ5</accession>
<evidence type="ECO:0000256" key="1">
    <source>
        <dbReference type="SAM" id="Coils"/>
    </source>
</evidence>
<keyword evidence="1" id="KW-0175">Coiled coil</keyword>
<dbReference type="AlphaFoldDB" id="A0A8J3MMZ5"/>
<gene>
    <name evidence="2" type="ORF">sL5_06650</name>
</gene>
<name>A0A8J3MMZ5_9RICK</name>
<sequence>MSKEDIFERRLNLVKESDKIDEKIEEFKNDALVKITKAKGDAKHFEQMLQQELQKLQKVEEKKLQIQVEEMPDSDLNIVNLGQSYSSGRVRTIFW</sequence>
<feature type="coiled-coil region" evidence="1">
    <location>
        <begin position="42"/>
        <end position="69"/>
    </location>
</feature>
<dbReference type="EMBL" id="BNGU01000025">
    <property type="protein sequence ID" value="GHM59672.1"/>
    <property type="molecule type" value="Genomic_DNA"/>
</dbReference>
<evidence type="ECO:0000313" key="2">
    <source>
        <dbReference type="EMBL" id="GHM59672.1"/>
    </source>
</evidence>
<organism evidence="2 3">
    <name type="scientific">Candidatus Mesenet longicola</name>
    <dbReference type="NCBI Taxonomy" id="1892558"/>
    <lineage>
        <taxon>Bacteria</taxon>
        <taxon>Pseudomonadati</taxon>
        <taxon>Pseudomonadota</taxon>
        <taxon>Alphaproteobacteria</taxon>
        <taxon>Rickettsiales</taxon>
        <taxon>Anaplasmataceae</taxon>
        <taxon>Candidatus Mesenet</taxon>
    </lineage>
</organism>
<evidence type="ECO:0000313" key="3">
    <source>
        <dbReference type="Proteomes" id="UP000637906"/>
    </source>
</evidence>
<reference evidence="2 3" key="1">
    <citation type="journal article" date="2021" name="Microb. Ecol.">
        <title>Candidatus Mesenet longicola: Novel Endosymbionts of Brontispa longissima that Induce Cytoplasmic Incompatibility.</title>
        <authorList>
            <person name="Takano S."/>
            <person name="Gotoh Y."/>
            <person name="Hayashi T."/>
        </authorList>
    </citation>
    <scope>NUCLEOTIDE SEQUENCE [LARGE SCALE GENOMIC DNA]</scope>
    <source>
        <strain evidence="2">L5</strain>
    </source>
</reference>
<dbReference type="Proteomes" id="UP000637906">
    <property type="component" value="Unassembled WGS sequence"/>
</dbReference>
<protein>
    <submittedName>
        <fullName evidence="2">Uncharacterized protein</fullName>
    </submittedName>
</protein>
<keyword evidence="3" id="KW-1185">Reference proteome</keyword>
<proteinExistence type="predicted"/>